<feature type="transmembrane region" description="Helical" evidence="7">
    <location>
        <begin position="237"/>
        <end position="256"/>
    </location>
</feature>
<dbReference type="AlphaFoldDB" id="A0A1H0ZRR0"/>
<dbReference type="SUPFAM" id="SSF161098">
    <property type="entry name" value="MetI-like"/>
    <property type="match status" value="1"/>
</dbReference>
<evidence type="ECO:0000256" key="6">
    <source>
        <dbReference type="ARBA" id="ARBA00023136"/>
    </source>
</evidence>
<keyword evidence="4 7" id="KW-0812">Transmembrane</keyword>
<organism evidence="9 10">
    <name type="scientific">Virgibacillus salinus</name>
    <dbReference type="NCBI Taxonomy" id="553311"/>
    <lineage>
        <taxon>Bacteria</taxon>
        <taxon>Bacillati</taxon>
        <taxon>Bacillota</taxon>
        <taxon>Bacilli</taxon>
        <taxon>Bacillales</taxon>
        <taxon>Bacillaceae</taxon>
        <taxon>Virgibacillus</taxon>
    </lineage>
</organism>
<dbReference type="PANTHER" id="PTHR30151">
    <property type="entry name" value="ALKANE SULFONATE ABC TRANSPORTER-RELATED, MEMBRANE SUBUNIT"/>
    <property type="match status" value="1"/>
</dbReference>
<evidence type="ECO:0000256" key="5">
    <source>
        <dbReference type="ARBA" id="ARBA00022989"/>
    </source>
</evidence>
<feature type="transmembrane region" description="Helical" evidence="7">
    <location>
        <begin position="114"/>
        <end position="135"/>
    </location>
</feature>
<dbReference type="PANTHER" id="PTHR30151:SF19">
    <property type="entry name" value="ABC TRANSPORTER PERMEASE"/>
    <property type="match status" value="1"/>
</dbReference>
<keyword evidence="2 7" id="KW-0813">Transport</keyword>
<dbReference type="GO" id="GO:0005886">
    <property type="term" value="C:plasma membrane"/>
    <property type="evidence" value="ECO:0007669"/>
    <property type="project" value="UniProtKB-SubCell"/>
</dbReference>
<name>A0A1H0ZRR0_9BACI</name>
<sequence length="268" mass="30255">MKLESDHQLHNNYKNQLSYERKIIFLWQLIILVSFIALWEIASRMYWINPLMFSSPSEISSILLKKFSDGSITTHIQVTLFETVLGFLIGTIAGNIFAAVLWSSSRLSRIMNPFLVVLYAMPKVAFAPIFIVAIGPDYVSAIAMSAIISATITTLVIYTAFLEVDPNYERVLKSFGANRRQVFREAVFPASLPAMLSILKVNVGLSWVGVIVGEFLISKEGLGYLIIRGFQEFDFPLVISILVVIALCAVIMYKIAERLERWFIKNTN</sequence>
<dbReference type="EMBL" id="FNKD01000001">
    <property type="protein sequence ID" value="SDQ29716.1"/>
    <property type="molecule type" value="Genomic_DNA"/>
</dbReference>
<dbReference type="Pfam" id="PF00528">
    <property type="entry name" value="BPD_transp_1"/>
    <property type="match status" value="1"/>
</dbReference>
<dbReference type="GO" id="GO:0055085">
    <property type="term" value="P:transmembrane transport"/>
    <property type="evidence" value="ECO:0007669"/>
    <property type="project" value="InterPro"/>
</dbReference>
<dbReference type="STRING" id="553311.SAMN05216231_1374"/>
<evidence type="ECO:0000256" key="2">
    <source>
        <dbReference type="ARBA" id="ARBA00022448"/>
    </source>
</evidence>
<evidence type="ECO:0000256" key="7">
    <source>
        <dbReference type="RuleBase" id="RU363032"/>
    </source>
</evidence>
<feature type="transmembrane region" description="Helical" evidence="7">
    <location>
        <begin position="84"/>
        <end position="102"/>
    </location>
</feature>
<feature type="transmembrane region" description="Helical" evidence="7">
    <location>
        <begin position="186"/>
        <end position="217"/>
    </location>
</feature>
<dbReference type="InterPro" id="IPR000515">
    <property type="entry name" value="MetI-like"/>
</dbReference>
<keyword evidence="6 7" id="KW-0472">Membrane</keyword>
<gene>
    <name evidence="9" type="ORF">SAMN05216231_1374</name>
</gene>
<evidence type="ECO:0000256" key="3">
    <source>
        <dbReference type="ARBA" id="ARBA00022475"/>
    </source>
</evidence>
<dbReference type="Gene3D" id="1.10.3720.10">
    <property type="entry name" value="MetI-like"/>
    <property type="match status" value="1"/>
</dbReference>
<dbReference type="InterPro" id="IPR035906">
    <property type="entry name" value="MetI-like_sf"/>
</dbReference>
<dbReference type="RefSeq" id="WP_092492170.1">
    <property type="nucleotide sequence ID" value="NZ_FNKD01000001.1"/>
</dbReference>
<dbReference type="CDD" id="cd06261">
    <property type="entry name" value="TM_PBP2"/>
    <property type="match status" value="1"/>
</dbReference>
<dbReference type="Proteomes" id="UP000199444">
    <property type="component" value="Unassembled WGS sequence"/>
</dbReference>
<feature type="transmembrane region" description="Helical" evidence="7">
    <location>
        <begin position="141"/>
        <end position="165"/>
    </location>
</feature>
<accession>A0A1H0ZRR0</accession>
<evidence type="ECO:0000256" key="4">
    <source>
        <dbReference type="ARBA" id="ARBA00022692"/>
    </source>
</evidence>
<protein>
    <submittedName>
        <fullName evidence="9">NitT/TauT family transport system permease protein</fullName>
    </submittedName>
</protein>
<feature type="transmembrane region" description="Helical" evidence="7">
    <location>
        <begin position="23"/>
        <end position="42"/>
    </location>
</feature>
<keyword evidence="3" id="KW-1003">Cell membrane</keyword>
<keyword evidence="10" id="KW-1185">Reference proteome</keyword>
<feature type="domain" description="ABC transmembrane type-1" evidence="8">
    <location>
        <begin position="72"/>
        <end position="256"/>
    </location>
</feature>
<evidence type="ECO:0000313" key="10">
    <source>
        <dbReference type="Proteomes" id="UP000199444"/>
    </source>
</evidence>
<evidence type="ECO:0000256" key="1">
    <source>
        <dbReference type="ARBA" id="ARBA00004651"/>
    </source>
</evidence>
<comment type="subcellular location">
    <subcellularLocation>
        <location evidence="1 7">Cell membrane</location>
        <topology evidence="1 7">Multi-pass membrane protein</topology>
    </subcellularLocation>
</comment>
<comment type="similarity">
    <text evidence="7">Belongs to the binding-protein-dependent transport system permease family.</text>
</comment>
<keyword evidence="5 7" id="KW-1133">Transmembrane helix</keyword>
<evidence type="ECO:0000259" key="8">
    <source>
        <dbReference type="PROSITE" id="PS50928"/>
    </source>
</evidence>
<reference evidence="9 10" key="1">
    <citation type="submission" date="2016-10" db="EMBL/GenBank/DDBJ databases">
        <authorList>
            <person name="de Groot N.N."/>
        </authorList>
    </citation>
    <scope>NUCLEOTIDE SEQUENCE [LARGE SCALE GENOMIC DNA]</scope>
    <source>
        <strain evidence="9 10">CGMCC 1.10449</strain>
    </source>
</reference>
<evidence type="ECO:0000313" key="9">
    <source>
        <dbReference type="EMBL" id="SDQ29716.1"/>
    </source>
</evidence>
<dbReference type="PROSITE" id="PS50928">
    <property type="entry name" value="ABC_TM1"/>
    <property type="match status" value="1"/>
</dbReference>
<proteinExistence type="inferred from homology"/>